<dbReference type="InterPro" id="IPR053147">
    <property type="entry name" value="Hsp_HslJ-like"/>
</dbReference>
<dbReference type="PANTHER" id="PTHR35535:SF2">
    <property type="entry name" value="DUF306 DOMAIN-CONTAINING PROTEIN"/>
    <property type="match status" value="1"/>
</dbReference>
<dbReference type="PANTHER" id="PTHR35535">
    <property type="entry name" value="HEAT SHOCK PROTEIN HSLJ"/>
    <property type="match status" value="1"/>
</dbReference>
<protein>
    <recommendedName>
        <fullName evidence="6">DUF4377 domain-containing protein</fullName>
    </recommendedName>
</protein>
<dbReference type="InterPro" id="IPR038670">
    <property type="entry name" value="HslJ-like_sf"/>
</dbReference>
<keyword evidence="1" id="KW-0732">Signal</keyword>
<name>A0A0R0B3M7_9GAMM</name>
<evidence type="ECO:0000259" key="2">
    <source>
        <dbReference type="Pfam" id="PF03724"/>
    </source>
</evidence>
<dbReference type="Pfam" id="PF14302">
    <property type="entry name" value="DUF4377"/>
    <property type="match status" value="1"/>
</dbReference>
<sequence length="274" mass="29346">MNRKLTLLLPLALMAACSQPPAPAGTGGDDLAPAAAKAADQQTLAHLDAQRLQSQHWLLQQATGADGKRIDALFAREDKPVTLDFADGRLSVSNTCNKMGGGYAFDAGTLSVSAMASTMMACTDKALMALDEAVSSRLQGELKAAQDADGKLTLTNAKGDVLVFNPEPTAETRYGGAGQTVFLEVAARTQKCSHPLIPDYQCLQVREVKFDDKGLKQGEPGKFENFYGNIEGYTHEDGVRNVVRVKRYVVKNPPADAPSQAYVLDMVVESAIEK</sequence>
<gene>
    <name evidence="4" type="ORF">ARC23_17145</name>
</gene>
<feature type="domain" description="DUF4377" evidence="3">
    <location>
        <begin position="184"/>
        <end position="269"/>
    </location>
</feature>
<organism evidence="4 5">
    <name type="scientific">Stenotrophomonas beteli</name>
    <dbReference type="NCBI Taxonomy" id="3384461"/>
    <lineage>
        <taxon>Bacteria</taxon>
        <taxon>Pseudomonadati</taxon>
        <taxon>Pseudomonadota</taxon>
        <taxon>Gammaproteobacteria</taxon>
        <taxon>Lysobacterales</taxon>
        <taxon>Lysobacteraceae</taxon>
        <taxon>Stenotrophomonas</taxon>
        <taxon>Stenotrophomonas maltophilia group</taxon>
    </lineage>
</organism>
<feature type="chain" id="PRO_5006391783" description="DUF4377 domain-containing protein" evidence="1">
    <location>
        <begin position="25"/>
        <end position="274"/>
    </location>
</feature>
<dbReference type="InterPro" id="IPR025485">
    <property type="entry name" value="DUF4377"/>
</dbReference>
<dbReference type="Pfam" id="PF03724">
    <property type="entry name" value="META"/>
    <property type="match status" value="1"/>
</dbReference>
<dbReference type="Gene3D" id="2.40.128.270">
    <property type="match status" value="1"/>
</dbReference>
<dbReference type="AlphaFoldDB" id="A0A0R0B3M7"/>
<proteinExistence type="predicted"/>
<dbReference type="InterPro" id="IPR005184">
    <property type="entry name" value="DUF306_Meta_HslJ"/>
</dbReference>
<evidence type="ECO:0008006" key="6">
    <source>
        <dbReference type="Google" id="ProtNLM"/>
    </source>
</evidence>
<evidence type="ECO:0000313" key="4">
    <source>
        <dbReference type="EMBL" id="KRG48343.1"/>
    </source>
</evidence>
<evidence type="ECO:0000259" key="3">
    <source>
        <dbReference type="Pfam" id="PF14302"/>
    </source>
</evidence>
<evidence type="ECO:0000313" key="5">
    <source>
        <dbReference type="Proteomes" id="UP000051757"/>
    </source>
</evidence>
<evidence type="ECO:0000256" key="1">
    <source>
        <dbReference type="SAM" id="SignalP"/>
    </source>
</evidence>
<dbReference type="OrthoDB" id="7871744at2"/>
<comment type="caution">
    <text evidence="4">The sequence shown here is derived from an EMBL/GenBank/DDBJ whole genome shotgun (WGS) entry which is preliminary data.</text>
</comment>
<dbReference type="Proteomes" id="UP000051757">
    <property type="component" value="Unassembled WGS sequence"/>
</dbReference>
<dbReference type="PROSITE" id="PS51257">
    <property type="entry name" value="PROKAR_LIPOPROTEIN"/>
    <property type="match status" value="1"/>
</dbReference>
<accession>A0A0R0B3M7</accession>
<reference evidence="4 5" key="1">
    <citation type="journal article" date="2016" name="Front. Microbiol.">
        <title>Genome Sequence of Type Strains of Genus Stenotrophomonas.</title>
        <authorList>
            <person name="Patil P.P."/>
            <person name="Midha S."/>
            <person name="Kumar S."/>
            <person name="Patil P.B."/>
        </authorList>
    </citation>
    <scope>NUCLEOTIDE SEQUENCE [LARGE SCALE GENOMIC DNA]</scope>
    <source>
        <strain evidence="4 5">LMG 978</strain>
    </source>
</reference>
<feature type="domain" description="DUF306" evidence="2">
    <location>
        <begin position="50"/>
        <end position="164"/>
    </location>
</feature>
<dbReference type="EMBL" id="LLXV01000059">
    <property type="protein sequence ID" value="KRG48343.1"/>
    <property type="molecule type" value="Genomic_DNA"/>
</dbReference>
<feature type="signal peptide" evidence="1">
    <location>
        <begin position="1"/>
        <end position="24"/>
    </location>
</feature>
<keyword evidence="5" id="KW-1185">Reference proteome</keyword>